<protein>
    <submittedName>
        <fullName evidence="1">Uncharacterized protein</fullName>
    </submittedName>
</protein>
<reference evidence="1" key="1">
    <citation type="submission" date="2019-11" db="EMBL/GenBank/DDBJ databases">
        <authorList>
            <person name="Feng L."/>
        </authorList>
    </citation>
    <scope>NUCLEOTIDE SEQUENCE</scope>
    <source>
        <strain evidence="1">BintestinalisLFYP9</strain>
    </source>
</reference>
<organism evidence="1">
    <name type="scientific">Bacteroides intestinalis</name>
    <dbReference type="NCBI Taxonomy" id="329854"/>
    <lineage>
        <taxon>Bacteria</taxon>
        <taxon>Pseudomonadati</taxon>
        <taxon>Bacteroidota</taxon>
        <taxon>Bacteroidia</taxon>
        <taxon>Bacteroidales</taxon>
        <taxon>Bacteroidaceae</taxon>
        <taxon>Bacteroides</taxon>
    </lineage>
</organism>
<dbReference type="EMBL" id="CACRSU010000017">
    <property type="protein sequence ID" value="VYT11312.1"/>
    <property type="molecule type" value="Genomic_DNA"/>
</dbReference>
<name>A0A6N2U3I0_9BACE</name>
<sequence>MIEKINISDPSIAEEIRKQMAVSTSTNKGLESPNDKKAILTTKTWDEFISIGRRIGAGNSVVFSSAVAWENNGFGTSYPSGIITNKGGFYITVFCITGKAREYNVKIGEWGDIK</sequence>
<proteinExistence type="predicted"/>
<gene>
    <name evidence="1" type="ORF">BILFYP9_01824</name>
</gene>
<accession>A0A6N2U3I0</accession>
<dbReference type="AlphaFoldDB" id="A0A6N2U3I0"/>
<dbReference type="RefSeq" id="WP_138292336.1">
    <property type="nucleotide sequence ID" value="NZ_BAABZC010000002.1"/>
</dbReference>
<evidence type="ECO:0000313" key="1">
    <source>
        <dbReference type="EMBL" id="VYT11312.1"/>
    </source>
</evidence>